<accession>A0A1Y1IWF5</accession>
<dbReference type="AlphaFoldDB" id="A0A1Y1IWF5"/>
<dbReference type="Proteomes" id="UP000054558">
    <property type="component" value="Unassembled WGS sequence"/>
</dbReference>
<name>A0A1Y1IWF5_KLENI</name>
<proteinExistence type="predicted"/>
<reference evidence="1 2" key="1">
    <citation type="journal article" date="2014" name="Nat. Commun.">
        <title>Klebsormidium flaccidum genome reveals primary factors for plant terrestrial adaptation.</title>
        <authorList>
            <person name="Hori K."/>
            <person name="Maruyama F."/>
            <person name="Fujisawa T."/>
            <person name="Togashi T."/>
            <person name="Yamamoto N."/>
            <person name="Seo M."/>
            <person name="Sato S."/>
            <person name="Yamada T."/>
            <person name="Mori H."/>
            <person name="Tajima N."/>
            <person name="Moriyama T."/>
            <person name="Ikeuchi M."/>
            <person name="Watanabe M."/>
            <person name="Wada H."/>
            <person name="Kobayashi K."/>
            <person name="Saito M."/>
            <person name="Masuda T."/>
            <person name="Sasaki-Sekimoto Y."/>
            <person name="Mashiguchi K."/>
            <person name="Awai K."/>
            <person name="Shimojima M."/>
            <person name="Masuda S."/>
            <person name="Iwai M."/>
            <person name="Nobusawa T."/>
            <person name="Narise T."/>
            <person name="Kondo S."/>
            <person name="Saito H."/>
            <person name="Sato R."/>
            <person name="Murakawa M."/>
            <person name="Ihara Y."/>
            <person name="Oshima-Yamada Y."/>
            <person name="Ohtaka K."/>
            <person name="Satoh M."/>
            <person name="Sonobe K."/>
            <person name="Ishii M."/>
            <person name="Ohtani R."/>
            <person name="Kanamori-Sato M."/>
            <person name="Honoki R."/>
            <person name="Miyazaki D."/>
            <person name="Mochizuki H."/>
            <person name="Umetsu J."/>
            <person name="Higashi K."/>
            <person name="Shibata D."/>
            <person name="Kamiya Y."/>
            <person name="Sato N."/>
            <person name="Nakamura Y."/>
            <person name="Tabata S."/>
            <person name="Ida S."/>
            <person name="Kurokawa K."/>
            <person name="Ohta H."/>
        </authorList>
    </citation>
    <scope>NUCLEOTIDE SEQUENCE [LARGE SCALE GENOMIC DNA]</scope>
    <source>
        <strain evidence="1 2">NIES-2285</strain>
    </source>
</reference>
<organism evidence="1 2">
    <name type="scientific">Klebsormidium nitens</name>
    <name type="common">Green alga</name>
    <name type="synonym">Ulothrix nitens</name>
    <dbReference type="NCBI Taxonomy" id="105231"/>
    <lineage>
        <taxon>Eukaryota</taxon>
        <taxon>Viridiplantae</taxon>
        <taxon>Streptophyta</taxon>
        <taxon>Klebsormidiophyceae</taxon>
        <taxon>Klebsormidiales</taxon>
        <taxon>Klebsormidiaceae</taxon>
        <taxon>Klebsormidium</taxon>
    </lineage>
</organism>
<feature type="non-terminal residue" evidence="1">
    <location>
        <position position="71"/>
    </location>
</feature>
<gene>
    <name evidence="1" type="ORF">KFL_012810010</name>
</gene>
<keyword evidence="2" id="KW-1185">Reference proteome</keyword>
<protein>
    <submittedName>
        <fullName evidence="1">Uncharacterized protein</fullName>
    </submittedName>
</protein>
<evidence type="ECO:0000313" key="1">
    <source>
        <dbReference type="EMBL" id="GAQ93067.1"/>
    </source>
</evidence>
<sequence>MRKNRDQPIHDMPGFDLLNERLVMQHFKTLDDLYQFADNFFDAERLIFLARQDPEFGSYSYYAVTLEAFLK</sequence>
<dbReference type="EMBL" id="DF238230">
    <property type="protein sequence ID" value="GAQ93067.1"/>
    <property type="molecule type" value="Genomic_DNA"/>
</dbReference>
<evidence type="ECO:0000313" key="2">
    <source>
        <dbReference type="Proteomes" id="UP000054558"/>
    </source>
</evidence>